<organism evidence="1 2">
    <name type="scientific">Ricinus communis</name>
    <name type="common">Castor bean</name>
    <dbReference type="NCBI Taxonomy" id="3988"/>
    <lineage>
        <taxon>Eukaryota</taxon>
        <taxon>Viridiplantae</taxon>
        <taxon>Streptophyta</taxon>
        <taxon>Embryophyta</taxon>
        <taxon>Tracheophyta</taxon>
        <taxon>Spermatophyta</taxon>
        <taxon>Magnoliopsida</taxon>
        <taxon>eudicotyledons</taxon>
        <taxon>Gunneridae</taxon>
        <taxon>Pentapetalae</taxon>
        <taxon>rosids</taxon>
        <taxon>fabids</taxon>
        <taxon>Malpighiales</taxon>
        <taxon>Euphorbiaceae</taxon>
        <taxon>Acalyphoideae</taxon>
        <taxon>Acalypheae</taxon>
        <taxon>Ricinus</taxon>
    </lineage>
</organism>
<evidence type="ECO:0000313" key="2">
    <source>
        <dbReference type="Proteomes" id="UP000008311"/>
    </source>
</evidence>
<protein>
    <submittedName>
        <fullName evidence="1">Uncharacterized protein</fullName>
    </submittedName>
</protein>
<dbReference type="InParanoid" id="B9TPE8"/>
<evidence type="ECO:0000313" key="1">
    <source>
        <dbReference type="EMBL" id="EEF22265.1"/>
    </source>
</evidence>
<dbReference type="AlphaFoldDB" id="B9TPE8"/>
<sequence length="69" mass="8025">MAATLSGRPAGEKMACEFDQSRTRQNCHKHYVTKPSQFHLPVRFFSFCMRKVSQRNRPVRSRRICAGKP</sequence>
<name>B9TPE8_RICCO</name>
<dbReference type="Proteomes" id="UP000008311">
    <property type="component" value="Unassembled WGS sequence"/>
</dbReference>
<dbReference type="EMBL" id="EQ995491">
    <property type="protein sequence ID" value="EEF22265.1"/>
    <property type="molecule type" value="Genomic_DNA"/>
</dbReference>
<proteinExistence type="predicted"/>
<gene>
    <name evidence="1" type="ORF">RCOM_1969830</name>
</gene>
<keyword evidence="2" id="KW-1185">Reference proteome</keyword>
<accession>B9TPE8</accession>
<reference evidence="2" key="1">
    <citation type="journal article" date="2010" name="Nat. Biotechnol.">
        <title>Draft genome sequence of the oilseed species Ricinus communis.</title>
        <authorList>
            <person name="Chan A.P."/>
            <person name="Crabtree J."/>
            <person name="Zhao Q."/>
            <person name="Lorenzi H."/>
            <person name="Orvis J."/>
            <person name="Puiu D."/>
            <person name="Melake-Berhan A."/>
            <person name="Jones K.M."/>
            <person name="Redman J."/>
            <person name="Chen G."/>
            <person name="Cahoon E.B."/>
            <person name="Gedil M."/>
            <person name="Stanke M."/>
            <person name="Haas B.J."/>
            <person name="Wortman J.R."/>
            <person name="Fraser-Liggett C.M."/>
            <person name="Ravel J."/>
            <person name="Rabinowicz P.D."/>
        </authorList>
    </citation>
    <scope>NUCLEOTIDE SEQUENCE [LARGE SCALE GENOMIC DNA]</scope>
    <source>
        <strain evidence="2">cv. Hale</strain>
    </source>
</reference>